<feature type="transmembrane region" description="Helical" evidence="1">
    <location>
        <begin position="103"/>
        <end position="122"/>
    </location>
</feature>
<proteinExistence type="predicted"/>
<reference evidence="2 3" key="1">
    <citation type="submission" date="2016-10" db="EMBL/GenBank/DDBJ databases">
        <authorList>
            <person name="Varghese N."/>
            <person name="Submissions S."/>
        </authorList>
    </citation>
    <scope>NUCLEOTIDE SEQUENCE [LARGE SCALE GENOMIC DNA]</scope>
    <source>
        <strain evidence="2 3">NLAE-zl-C224</strain>
    </source>
</reference>
<evidence type="ECO:0000313" key="2">
    <source>
        <dbReference type="EMBL" id="SDL40327.1"/>
    </source>
</evidence>
<dbReference type="RefSeq" id="WP_238021665.1">
    <property type="nucleotide sequence ID" value="NZ_CP173238.1"/>
</dbReference>
<gene>
    <name evidence="2" type="ORF">SAMN05216497_1294</name>
</gene>
<keyword evidence="1" id="KW-0812">Transmembrane</keyword>
<keyword evidence="1" id="KW-0472">Membrane</keyword>
<dbReference type="Proteomes" id="UP000198811">
    <property type="component" value="Unassembled WGS sequence"/>
</dbReference>
<protein>
    <recommendedName>
        <fullName evidence="4">FUSC family protein</fullName>
    </recommendedName>
</protein>
<sequence>MGEKIKSNTILFIIILTFVKIFEVIFGARNSLVGVTIIIAILVLLQEDLTKKPIKNFTKLFLLNLFLGLFAHISSHNMWAGLILNFVALSVIGYLLSFNLNKVTIIPFGLQYLFMLYTPVSGNDFSKRILALSLGAVLIMAVQLIIHRKNIKNEDSQLIKRINSSSWRIFRYLYN</sequence>
<evidence type="ECO:0000256" key="1">
    <source>
        <dbReference type="SAM" id="Phobius"/>
    </source>
</evidence>
<comment type="caution">
    <text evidence="2">The sequence shown here is derived from an EMBL/GenBank/DDBJ whole genome shotgun (WGS) entry which is preliminary data.</text>
</comment>
<evidence type="ECO:0008006" key="4">
    <source>
        <dbReference type="Google" id="ProtNLM"/>
    </source>
</evidence>
<name>A0ABY0QNR9_CLOCO</name>
<dbReference type="EMBL" id="FNGL01000029">
    <property type="protein sequence ID" value="SDL40327.1"/>
    <property type="molecule type" value="Genomic_DNA"/>
</dbReference>
<evidence type="ECO:0000313" key="3">
    <source>
        <dbReference type="Proteomes" id="UP000198811"/>
    </source>
</evidence>
<feature type="transmembrane region" description="Helical" evidence="1">
    <location>
        <begin position="128"/>
        <end position="146"/>
    </location>
</feature>
<keyword evidence="1" id="KW-1133">Transmembrane helix</keyword>
<accession>A0ABY0QNR9</accession>
<feature type="transmembrane region" description="Helical" evidence="1">
    <location>
        <begin position="12"/>
        <end position="45"/>
    </location>
</feature>
<keyword evidence="3" id="KW-1185">Reference proteome</keyword>
<organism evidence="2 3">
    <name type="scientific">Clostridium cochlearium</name>
    <dbReference type="NCBI Taxonomy" id="1494"/>
    <lineage>
        <taxon>Bacteria</taxon>
        <taxon>Bacillati</taxon>
        <taxon>Bacillota</taxon>
        <taxon>Clostridia</taxon>
        <taxon>Eubacteriales</taxon>
        <taxon>Clostridiaceae</taxon>
        <taxon>Clostridium</taxon>
    </lineage>
</organism>